<evidence type="ECO:0000256" key="1">
    <source>
        <dbReference type="SAM" id="SignalP"/>
    </source>
</evidence>
<dbReference type="EMBL" id="MDGQ01000005">
    <property type="protein sequence ID" value="OEK04997.1"/>
    <property type="molecule type" value="Genomic_DNA"/>
</dbReference>
<organism evidence="2 3">
    <name type="scientific">Roseivirga misakiensis</name>
    <dbReference type="NCBI Taxonomy" id="1563681"/>
    <lineage>
        <taxon>Bacteria</taxon>
        <taxon>Pseudomonadati</taxon>
        <taxon>Bacteroidota</taxon>
        <taxon>Cytophagia</taxon>
        <taxon>Cytophagales</taxon>
        <taxon>Roseivirgaceae</taxon>
        <taxon>Roseivirga</taxon>
    </lineage>
</organism>
<keyword evidence="3" id="KW-1185">Reference proteome</keyword>
<dbReference type="SUPFAM" id="SSF52266">
    <property type="entry name" value="SGNH hydrolase"/>
    <property type="match status" value="2"/>
</dbReference>
<accession>A0A1E5T111</accession>
<gene>
    <name evidence="2" type="ORF">BFP71_16355</name>
</gene>
<sequence>MKNLKIYLLALLAFAFVIQSCDEDVDLILQQEIENPLPGEVTGTPGSLDLSNYVSIGNSIAAGFQDGALYTDAQNQSFATFLGTQFQVTGVGGQAFNVPSINSVNGLSGANPAGGFFGRFELSLSQLRPVPTEGELFGAFDGDNSALNNFAVPGMKVTDISLPSLAGSNQLYGRFASSPGTSTVLGDALATDPTFFTYELGSNDVLGYATSGGANIADITDAVSFQTSLQTSLSALVASGAKGVVMNVPMMLTAPFFRAVPYNAVPLDAATAQALNAGFAGFNQALAGMVQATLITQADMDQRMVAYQAGANPILIFDESLEDLGPKFDLLGLPAAARAGLEPFRQSRPAVATDLPLLTAATEIGRDVTGTGTVLSGISLPIADNFILTQAEQVDVITARVTYNTIISNVIQAINAAEGSTVLAEYDINVQLADIAGLNTATATQLGLSAEAIAAADGTLGIIVDGVSLAPDFSPNGVFSTDGIHPNPRGHGIVANAMIQLMNDTFGSTIPLMNVLALRGIIATD</sequence>
<dbReference type="Gene3D" id="3.40.50.1110">
    <property type="entry name" value="SGNH hydrolase"/>
    <property type="match status" value="1"/>
</dbReference>
<dbReference type="AlphaFoldDB" id="A0A1E5T111"/>
<name>A0A1E5T111_9BACT</name>
<proteinExistence type="predicted"/>
<dbReference type="InterPro" id="IPR036514">
    <property type="entry name" value="SGNH_hydro_sf"/>
</dbReference>
<keyword evidence="1" id="KW-0732">Signal</keyword>
<dbReference type="OrthoDB" id="9764164at2"/>
<protein>
    <recommendedName>
        <fullName evidence="4">G-D-S-L family lipolytic protein</fullName>
    </recommendedName>
</protein>
<dbReference type="RefSeq" id="WP_069836501.1">
    <property type="nucleotide sequence ID" value="NZ_MDGQ01000005.1"/>
</dbReference>
<dbReference type="PROSITE" id="PS51257">
    <property type="entry name" value="PROKAR_LIPOPROTEIN"/>
    <property type="match status" value="1"/>
</dbReference>
<evidence type="ECO:0000313" key="3">
    <source>
        <dbReference type="Proteomes" id="UP000095552"/>
    </source>
</evidence>
<dbReference type="GO" id="GO:0016788">
    <property type="term" value="F:hydrolase activity, acting on ester bonds"/>
    <property type="evidence" value="ECO:0007669"/>
    <property type="project" value="UniProtKB-ARBA"/>
</dbReference>
<comment type="caution">
    <text evidence="2">The sequence shown here is derived from an EMBL/GenBank/DDBJ whole genome shotgun (WGS) entry which is preliminary data.</text>
</comment>
<feature type="chain" id="PRO_5009185830" description="G-D-S-L family lipolytic protein" evidence="1">
    <location>
        <begin position="21"/>
        <end position="525"/>
    </location>
</feature>
<dbReference type="STRING" id="1563681.BFP71_16355"/>
<dbReference type="Proteomes" id="UP000095552">
    <property type="component" value="Unassembled WGS sequence"/>
</dbReference>
<evidence type="ECO:0000313" key="2">
    <source>
        <dbReference type="EMBL" id="OEK04997.1"/>
    </source>
</evidence>
<reference evidence="2 3" key="1">
    <citation type="submission" date="2016-08" db="EMBL/GenBank/DDBJ databases">
        <title>Draft genome of Fabibacter sp. strain SK-8.</title>
        <authorList>
            <person name="Wong S.-K."/>
            <person name="Hamasaki K."/>
            <person name="Yoshizawa S."/>
        </authorList>
    </citation>
    <scope>NUCLEOTIDE SEQUENCE [LARGE SCALE GENOMIC DNA]</scope>
    <source>
        <strain evidence="2 3">SK-8</strain>
    </source>
</reference>
<evidence type="ECO:0008006" key="4">
    <source>
        <dbReference type="Google" id="ProtNLM"/>
    </source>
</evidence>
<feature type="signal peptide" evidence="1">
    <location>
        <begin position="1"/>
        <end position="20"/>
    </location>
</feature>